<gene>
    <name evidence="4" type="ORF">HGRIS_005095</name>
</gene>
<evidence type="ECO:0000259" key="3">
    <source>
        <dbReference type="PROSITE" id="PS50102"/>
    </source>
</evidence>
<organism evidence="4 5">
    <name type="scientific">Hohenbuehelia grisea</name>
    <dbReference type="NCBI Taxonomy" id="104357"/>
    <lineage>
        <taxon>Eukaryota</taxon>
        <taxon>Fungi</taxon>
        <taxon>Dikarya</taxon>
        <taxon>Basidiomycota</taxon>
        <taxon>Agaricomycotina</taxon>
        <taxon>Agaricomycetes</taxon>
        <taxon>Agaricomycetidae</taxon>
        <taxon>Agaricales</taxon>
        <taxon>Pleurotineae</taxon>
        <taxon>Pleurotaceae</taxon>
        <taxon>Hohenbuehelia</taxon>
    </lineage>
</organism>
<comment type="caution">
    <text evidence="4">The sequence shown here is derived from an EMBL/GenBank/DDBJ whole genome shotgun (WGS) entry which is preliminary data.</text>
</comment>
<keyword evidence="1 2" id="KW-0694">RNA-binding</keyword>
<dbReference type="CDD" id="cd12347">
    <property type="entry name" value="RRM_PPIE"/>
    <property type="match status" value="1"/>
</dbReference>
<accession>A0ABR3JEE6</accession>
<feature type="domain" description="RRM" evidence="3">
    <location>
        <begin position="28"/>
        <end position="112"/>
    </location>
</feature>
<dbReference type="PROSITE" id="PS50102">
    <property type="entry name" value="RRM"/>
    <property type="match status" value="1"/>
</dbReference>
<dbReference type="Gene3D" id="3.30.70.330">
    <property type="match status" value="1"/>
</dbReference>
<dbReference type="PANTHER" id="PTHR48037">
    <property type="entry name" value="ATPASE E1"/>
    <property type="match status" value="1"/>
</dbReference>
<keyword evidence="5" id="KW-1185">Reference proteome</keyword>
<dbReference type="SUPFAM" id="SSF54928">
    <property type="entry name" value="RNA-binding domain, RBD"/>
    <property type="match status" value="1"/>
</dbReference>
<dbReference type="EMBL" id="JASNQZ010000008">
    <property type="protein sequence ID" value="KAL0953931.1"/>
    <property type="molecule type" value="Genomic_DNA"/>
</dbReference>
<dbReference type="SMART" id="SM00360">
    <property type="entry name" value="RRM"/>
    <property type="match status" value="1"/>
</dbReference>
<sequence>MHPSFTVTFTVRRLNTDSDMEEGTKTKKTVFVGGIGDDVEETLLFETFSTFGDVIDVQLPPATTNPNQQTDSKHRGFAFVTFSSSADAQDAIDNMDMNELRGRVLKVNLARPIKAQIQPGANRAIWESEEWLKEYVKPLAESGGVSAAVSYHCIWFILSAQVYKAENLMTMKQRLIRTEKGTRMPWRSELRPKSPSSVRFAFPFLRTIRLHLILV</sequence>
<dbReference type="Proteomes" id="UP001556367">
    <property type="component" value="Unassembled WGS sequence"/>
</dbReference>
<dbReference type="InterPro" id="IPR012677">
    <property type="entry name" value="Nucleotide-bd_a/b_plait_sf"/>
</dbReference>
<name>A0ABR3JEE6_9AGAR</name>
<dbReference type="Pfam" id="PF00076">
    <property type="entry name" value="RRM_1"/>
    <property type="match status" value="1"/>
</dbReference>
<evidence type="ECO:0000313" key="4">
    <source>
        <dbReference type="EMBL" id="KAL0953931.1"/>
    </source>
</evidence>
<dbReference type="InterPro" id="IPR035979">
    <property type="entry name" value="RBD_domain_sf"/>
</dbReference>
<protein>
    <recommendedName>
        <fullName evidence="3">RRM domain-containing protein</fullName>
    </recommendedName>
</protein>
<evidence type="ECO:0000313" key="5">
    <source>
        <dbReference type="Proteomes" id="UP001556367"/>
    </source>
</evidence>
<dbReference type="InterPro" id="IPR034168">
    <property type="entry name" value="PPIE_RRM"/>
</dbReference>
<reference evidence="5" key="1">
    <citation type="submission" date="2024-06" db="EMBL/GenBank/DDBJ databases">
        <title>Multi-omics analyses provide insights into the biosynthesis of the anticancer antibiotic pleurotin in Hohenbuehelia grisea.</title>
        <authorList>
            <person name="Weaver J.A."/>
            <person name="Alberti F."/>
        </authorList>
    </citation>
    <scope>NUCLEOTIDE SEQUENCE [LARGE SCALE GENOMIC DNA]</scope>
    <source>
        <strain evidence="5">T-177</strain>
    </source>
</reference>
<proteinExistence type="predicted"/>
<evidence type="ECO:0000256" key="2">
    <source>
        <dbReference type="PROSITE-ProRule" id="PRU00176"/>
    </source>
</evidence>
<dbReference type="PANTHER" id="PTHR48037:SF1">
    <property type="entry name" value="RRM DOMAIN-CONTAINING PROTEIN"/>
    <property type="match status" value="1"/>
</dbReference>
<dbReference type="InterPro" id="IPR000504">
    <property type="entry name" value="RRM_dom"/>
</dbReference>
<evidence type="ECO:0000256" key="1">
    <source>
        <dbReference type="ARBA" id="ARBA00022884"/>
    </source>
</evidence>